<sequence>MTDASASDPFDFPADLIKAQKEAADAHAKLHGLVAVVARTA</sequence>
<gene>
    <name evidence="1" type="ORF">AB5J53_05050</name>
</gene>
<evidence type="ECO:0000313" key="1">
    <source>
        <dbReference type="EMBL" id="XDQ51079.1"/>
    </source>
</evidence>
<dbReference type="RefSeq" id="WP_369244420.1">
    <property type="nucleotide sequence ID" value="NZ_CP163443.1"/>
</dbReference>
<protein>
    <submittedName>
        <fullName evidence="1">Uncharacterized protein</fullName>
    </submittedName>
</protein>
<proteinExistence type="predicted"/>
<name>A0AB39RDR4_9ACTN</name>
<organism evidence="1">
    <name type="scientific">Streptomyces sp. R41</name>
    <dbReference type="NCBI Taxonomy" id="3238632"/>
    <lineage>
        <taxon>Bacteria</taxon>
        <taxon>Bacillati</taxon>
        <taxon>Actinomycetota</taxon>
        <taxon>Actinomycetes</taxon>
        <taxon>Kitasatosporales</taxon>
        <taxon>Streptomycetaceae</taxon>
        <taxon>Streptomyces</taxon>
    </lineage>
</organism>
<dbReference type="EMBL" id="CP163443">
    <property type="protein sequence ID" value="XDQ51079.1"/>
    <property type="molecule type" value="Genomic_DNA"/>
</dbReference>
<reference evidence="1" key="1">
    <citation type="submission" date="2024-07" db="EMBL/GenBank/DDBJ databases">
        <authorList>
            <person name="Yu S.T."/>
        </authorList>
    </citation>
    <scope>NUCLEOTIDE SEQUENCE</scope>
    <source>
        <strain evidence="1">R41</strain>
    </source>
</reference>
<dbReference type="AlphaFoldDB" id="A0AB39RDR4"/>
<accession>A0AB39RDR4</accession>